<dbReference type="InterPro" id="IPR023395">
    <property type="entry name" value="MCP_dom_sf"/>
</dbReference>
<dbReference type="Gene3D" id="1.50.40.10">
    <property type="entry name" value="Mitochondrial carrier domain"/>
    <property type="match status" value="1"/>
</dbReference>
<dbReference type="AlphaFoldDB" id="A0A448YH95"/>
<dbReference type="InterPro" id="IPR002067">
    <property type="entry name" value="MCP"/>
</dbReference>
<keyword evidence="12" id="KW-1185">Reference proteome</keyword>
<organism evidence="11 12">
    <name type="scientific">Brettanomyces naardenensis</name>
    <name type="common">Yeast</name>
    <dbReference type="NCBI Taxonomy" id="13370"/>
    <lineage>
        <taxon>Eukaryota</taxon>
        <taxon>Fungi</taxon>
        <taxon>Dikarya</taxon>
        <taxon>Ascomycota</taxon>
        <taxon>Saccharomycotina</taxon>
        <taxon>Pichiomycetes</taxon>
        <taxon>Pichiales</taxon>
        <taxon>Pichiaceae</taxon>
        <taxon>Brettanomyces</taxon>
    </lineage>
</organism>
<evidence type="ECO:0000256" key="2">
    <source>
        <dbReference type="ARBA" id="ARBA00022448"/>
    </source>
</evidence>
<dbReference type="STRING" id="13370.A0A448YH95"/>
<evidence type="ECO:0000256" key="5">
    <source>
        <dbReference type="ARBA" id="ARBA00022792"/>
    </source>
</evidence>
<keyword evidence="4" id="KW-0677">Repeat</keyword>
<dbReference type="FunCoup" id="A0A448YH95">
    <property type="interactions" value="345"/>
</dbReference>
<dbReference type="InParanoid" id="A0A448YH95"/>
<dbReference type="Pfam" id="PF00153">
    <property type="entry name" value="Mito_carr"/>
    <property type="match status" value="3"/>
</dbReference>
<evidence type="ECO:0000256" key="7">
    <source>
        <dbReference type="ARBA" id="ARBA00023128"/>
    </source>
</evidence>
<evidence type="ECO:0000256" key="6">
    <source>
        <dbReference type="ARBA" id="ARBA00022989"/>
    </source>
</evidence>
<keyword evidence="7" id="KW-0496">Mitochondrion</keyword>
<evidence type="ECO:0000256" key="3">
    <source>
        <dbReference type="ARBA" id="ARBA00022692"/>
    </source>
</evidence>
<feature type="repeat" description="Solcar" evidence="9">
    <location>
        <begin position="39"/>
        <end position="126"/>
    </location>
</feature>
<dbReference type="GO" id="GO:0005743">
    <property type="term" value="C:mitochondrial inner membrane"/>
    <property type="evidence" value="ECO:0007669"/>
    <property type="project" value="UniProtKB-SubCell"/>
</dbReference>
<dbReference type="PROSITE" id="PS50920">
    <property type="entry name" value="SOLCAR"/>
    <property type="match status" value="3"/>
</dbReference>
<keyword evidence="6" id="KW-1133">Transmembrane helix</keyword>
<keyword evidence="5" id="KW-0999">Mitochondrion inner membrane</keyword>
<keyword evidence="2 10" id="KW-0813">Transport</keyword>
<keyword evidence="3 9" id="KW-0812">Transmembrane</keyword>
<sequence>MSDPEIENVIEEGAISSVPRVGSSHGSSLLSSTVQFLQQEPQLSLLCGGLAGALSRTAVSPVERVKVLYQVQGPTNSYTKGTLRTVYQIWKEEGYKGLFRGNGINCIRIFPYSAVQYSVYMQLKAWYQRGSDLPESENLPTFEKLVAGGIAGFASVLVTYPMDLVKTRLSIQTATSLKNLNDSTAVIRQKPLGMYGSLKDIYKNEGGFRALYRGLMPTSCGVAPYVGLNFAIYESMKEAIDEKYRSNPIVILTMGALSGGIAQTMVYPFDILRRRFQVATLKGGKMGFQYKSTWDALRTIVVKEGVKGLFRGWQANMWKIMPSMAVQWASYDLIKEFLKGM</sequence>
<feature type="repeat" description="Solcar" evidence="9">
    <location>
        <begin position="246"/>
        <end position="337"/>
    </location>
</feature>
<evidence type="ECO:0000256" key="9">
    <source>
        <dbReference type="PROSITE-ProRule" id="PRU00282"/>
    </source>
</evidence>
<evidence type="ECO:0000256" key="10">
    <source>
        <dbReference type="RuleBase" id="RU000488"/>
    </source>
</evidence>
<keyword evidence="8 9" id="KW-0472">Membrane</keyword>
<name>A0A448YH95_BRENA</name>
<dbReference type="InterPro" id="IPR018108">
    <property type="entry name" value="MCP_transmembrane"/>
</dbReference>
<accession>A0A448YH95</accession>
<reference evidence="11 12" key="1">
    <citation type="submission" date="2018-12" db="EMBL/GenBank/DDBJ databases">
        <authorList>
            <person name="Tiukova I."/>
            <person name="Dainat J."/>
        </authorList>
    </citation>
    <scope>NUCLEOTIDE SEQUENCE [LARGE SCALE GENOMIC DNA]</scope>
</reference>
<evidence type="ECO:0000256" key="8">
    <source>
        <dbReference type="ARBA" id="ARBA00023136"/>
    </source>
</evidence>
<protein>
    <submittedName>
        <fullName evidence="11">DEKNAAC101231</fullName>
    </submittedName>
</protein>
<evidence type="ECO:0000313" key="11">
    <source>
        <dbReference type="EMBL" id="VEU20302.1"/>
    </source>
</evidence>
<gene>
    <name evidence="11" type="ORF">BRENAR_LOCUS1037</name>
</gene>
<dbReference type="GO" id="GO:0055085">
    <property type="term" value="P:transmembrane transport"/>
    <property type="evidence" value="ECO:0007669"/>
    <property type="project" value="InterPro"/>
</dbReference>
<dbReference type="OrthoDB" id="270584at2759"/>
<proteinExistence type="inferred from homology"/>
<evidence type="ECO:0000313" key="12">
    <source>
        <dbReference type="Proteomes" id="UP000290900"/>
    </source>
</evidence>
<evidence type="ECO:0000256" key="4">
    <source>
        <dbReference type="ARBA" id="ARBA00022737"/>
    </source>
</evidence>
<dbReference type="EMBL" id="CAACVR010000003">
    <property type="protein sequence ID" value="VEU20302.1"/>
    <property type="molecule type" value="Genomic_DNA"/>
</dbReference>
<dbReference type="PANTHER" id="PTHR24089">
    <property type="entry name" value="SOLUTE CARRIER FAMILY 25"/>
    <property type="match status" value="1"/>
</dbReference>
<comment type="subcellular location">
    <subcellularLocation>
        <location evidence="1">Mitochondrion inner membrane</location>
        <topology evidence="1">Multi-pass membrane protein</topology>
    </subcellularLocation>
</comment>
<dbReference type="Proteomes" id="UP000290900">
    <property type="component" value="Unassembled WGS sequence"/>
</dbReference>
<comment type="similarity">
    <text evidence="10">Belongs to the mitochondrial carrier (TC 2.A.29) family.</text>
</comment>
<dbReference type="SUPFAM" id="SSF103506">
    <property type="entry name" value="Mitochondrial carrier"/>
    <property type="match status" value="1"/>
</dbReference>
<evidence type="ECO:0000256" key="1">
    <source>
        <dbReference type="ARBA" id="ARBA00004448"/>
    </source>
</evidence>
<feature type="repeat" description="Solcar" evidence="9">
    <location>
        <begin position="139"/>
        <end position="239"/>
    </location>
</feature>
<dbReference type="PRINTS" id="PR00926">
    <property type="entry name" value="MITOCARRIER"/>
</dbReference>